<dbReference type="Gene3D" id="3.90.1150.10">
    <property type="entry name" value="Aspartate Aminotransferase, domain 1"/>
    <property type="match status" value="1"/>
</dbReference>
<proteinExistence type="inferred from homology"/>
<dbReference type="GO" id="GO:0030170">
    <property type="term" value="F:pyridoxal phosphate binding"/>
    <property type="evidence" value="ECO:0007669"/>
    <property type="project" value="InterPro"/>
</dbReference>
<keyword evidence="7" id="KW-1185">Reference proteome</keyword>
<comment type="cofactor">
    <cofactor evidence="1 5">
        <name>pyridoxal 5'-phosphate</name>
        <dbReference type="ChEBI" id="CHEBI:597326"/>
    </cofactor>
</comment>
<evidence type="ECO:0000256" key="2">
    <source>
        <dbReference type="ARBA" id="ARBA00022898"/>
    </source>
</evidence>
<dbReference type="InterPro" id="IPR015422">
    <property type="entry name" value="PyrdxlP-dep_Trfase_small"/>
</dbReference>
<evidence type="ECO:0000313" key="6">
    <source>
        <dbReference type="EMBL" id="KAK1752866.1"/>
    </source>
</evidence>
<evidence type="ECO:0000256" key="3">
    <source>
        <dbReference type="ARBA" id="ARBA00034478"/>
    </source>
</evidence>
<name>A0AAJ0B721_9PEZI</name>
<dbReference type="EMBL" id="MU839838">
    <property type="protein sequence ID" value="KAK1752866.1"/>
    <property type="molecule type" value="Genomic_DNA"/>
</dbReference>
<dbReference type="GO" id="GO:0019346">
    <property type="term" value="P:transsulfuration"/>
    <property type="evidence" value="ECO:0007669"/>
    <property type="project" value="InterPro"/>
</dbReference>
<evidence type="ECO:0000256" key="4">
    <source>
        <dbReference type="ARBA" id="ARBA00061376"/>
    </source>
</evidence>
<comment type="similarity">
    <text evidence="4">Belongs to the trans-sulfuration enzymes family. MET7 subfamily.</text>
</comment>
<gene>
    <name evidence="6" type="ORF">QBC47DRAFT_326540</name>
</gene>
<dbReference type="PANTHER" id="PTHR42699">
    <property type="match status" value="1"/>
</dbReference>
<evidence type="ECO:0000256" key="5">
    <source>
        <dbReference type="RuleBase" id="RU362118"/>
    </source>
</evidence>
<dbReference type="Gene3D" id="3.40.640.10">
    <property type="entry name" value="Type I PLP-dependent aspartate aminotransferase-like (Major domain)"/>
    <property type="match status" value="1"/>
</dbReference>
<dbReference type="FunFam" id="3.90.1150.10:FF:000063">
    <property type="entry name" value="Probable cystathionine gamma-synthase"/>
    <property type="match status" value="1"/>
</dbReference>
<dbReference type="PANTHER" id="PTHR42699:SF1">
    <property type="entry name" value="CYSTATHIONINE GAMMA-SYNTHASE-RELATED"/>
    <property type="match status" value="1"/>
</dbReference>
<reference evidence="6" key="1">
    <citation type="submission" date="2023-06" db="EMBL/GenBank/DDBJ databases">
        <title>Genome-scale phylogeny and comparative genomics of the fungal order Sordariales.</title>
        <authorList>
            <consortium name="Lawrence Berkeley National Laboratory"/>
            <person name="Hensen N."/>
            <person name="Bonometti L."/>
            <person name="Westerberg I."/>
            <person name="Brannstrom I.O."/>
            <person name="Guillou S."/>
            <person name="Cros-Aarteil S."/>
            <person name="Calhoun S."/>
            <person name="Haridas S."/>
            <person name="Kuo A."/>
            <person name="Mondo S."/>
            <person name="Pangilinan J."/>
            <person name="Riley R."/>
            <person name="Labutti K."/>
            <person name="Andreopoulos B."/>
            <person name="Lipzen A."/>
            <person name="Chen C."/>
            <person name="Yanf M."/>
            <person name="Daum C."/>
            <person name="Ng V."/>
            <person name="Clum A."/>
            <person name="Steindorff A."/>
            <person name="Ohm R."/>
            <person name="Martin F."/>
            <person name="Silar P."/>
            <person name="Natvig D."/>
            <person name="Lalanne C."/>
            <person name="Gautier V."/>
            <person name="Ament-Velasquez S.L."/>
            <person name="Kruys A."/>
            <person name="Hutchinson M.I."/>
            <person name="Powell A.J."/>
            <person name="Barry K."/>
            <person name="Miller A.N."/>
            <person name="Grigoriev I.V."/>
            <person name="Debuchy R."/>
            <person name="Gladieux P."/>
            <person name="Thoren M.H."/>
            <person name="Johannesson H."/>
        </authorList>
    </citation>
    <scope>NUCLEOTIDE SEQUENCE</scope>
    <source>
        <strain evidence="6">PSN4</strain>
    </source>
</reference>
<accession>A0AAJ0B721</accession>
<sequence length="556" mass="61881">MESPESLSLGEPMPAGDPHAVSVCLPTWSDTLGWASREPRILKALVTGYPRFFMPRLVQTLGTELARRFYAQFGIPVESKCILPLASRRHANQYRLFVYGRLCLEPGQDAAQALVDLLQVRWNGSISRLETADEEPNAACALPGQEDIYLVCCPADLFAVAKAFWQHTGFGISSRRAAMWLQNAPFLDGVWVQQSTLPKALDPLVLGSRWDFANAELRNRICEGRTAKPEDVFLYATGMSAITEVGAAIQELRISNPTDSCVAAVFGFVYVDTYKVVSLILGYETTLYKYADSDIDSLEQKLEVGQRLDVCFTEFPGNPLLQTPNLPRLYALSRKYDFVMVVDDTLSTFANVELLSSCDVLCTSLTKMFSGACNVMGGSAVISRDSPYCERMRRALESRNENHVWFPEDVLVMEHNSRDFVSRARRASANALALVEQLRGHPSVAEVYYPEKSPTQWIYDQYKLPGGGYGFLVSVRFTSPATAIRFYDALETAKGPSLGTNFTLACAYTLLAHYSELDWAASFGVVEDLVRISVGLEDEEWLRTRVEKALQAAANF</sequence>
<dbReference type="InterPro" id="IPR015421">
    <property type="entry name" value="PyrdxlP-dep_Trfase_major"/>
</dbReference>
<keyword evidence="2 5" id="KW-0663">Pyridoxal phosphate</keyword>
<organism evidence="6 7">
    <name type="scientific">Echria macrotheca</name>
    <dbReference type="NCBI Taxonomy" id="438768"/>
    <lineage>
        <taxon>Eukaryota</taxon>
        <taxon>Fungi</taxon>
        <taxon>Dikarya</taxon>
        <taxon>Ascomycota</taxon>
        <taxon>Pezizomycotina</taxon>
        <taxon>Sordariomycetes</taxon>
        <taxon>Sordariomycetidae</taxon>
        <taxon>Sordariales</taxon>
        <taxon>Schizotheciaceae</taxon>
        <taxon>Echria</taxon>
    </lineage>
</organism>
<dbReference type="SUPFAM" id="SSF53383">
    <property type="entry name" value="PLP-dependent transferases"/>
    <property type="match status" value="1"/>
</dbReference>
<dbReference type="InterPro" id="IPR000277">
    <property type="entry name" value="Cys/Met-Metab_PyrdxlP-dep_enz"/>
</dbReference>
<evidence type="ECO:0000313" key="7">
    <source>
        <dbReference type="Proteomes" id="UP001239445"/>
    </source>
</evidence>
<dbReference type="AlphaFoldDB" id="A0AAJ0B721"/>
<comment type="pathway">
    <text evidence="3">Amino-acid biosynthesis; L-methionine biosynthesis via de novo pathway.</text>
</comment>
<evidence type="ECO:0000256" key="1">
    <source>
        <dbReference type="ARBA" id="ARBA00001933"/>
    </source>
</evidence>
<dbReference type="Proteomes" id="UP001239445">
    <property type="component" value="Unassembled WGS sequence"/>
</dbReference>
<dbReference type="InterPro" id="IPR051750">
    <property type="entry name" value="Trans-sulfuration_enzymes"/>
</dbReference>
<dbReference type="GO" id="GO:0003962">
    <property type="term" value="F:cystathionine gamma-synthase activity"/>
    <property type="evidence" value="ECO:0007669"/>
    <property type="project" value="TreeGrafter"/>
</dbReference>
<protein>
    <submittedName>
        <fullName evidence="6">Cystathionine gamma-synthase</fullName>
    </submittedName>
</protein>
<comment type="caution">
    <text evidence="6">The sequence shown here is derived from an EMBL/GenBank/DDBJ whole genome shotgun (WGS) entry which is preliminary data.</text>
</comment>
<dbReference type="InterPro" id="IPR015424">
    <property type="entry name" value="PyrdxlP-dep_Trfase"/>
</dbReference>
<dbReference type="Pfam" id="PF01053">
    <property type="entry name" value="Cys_Met_Meta_PP"/>
    <property type="match status" value="1"/>
</dbReference>